<dbReference type="PANTHER" id="PTHR16305:SF35">
    <property type="entry name" value="TRANSCRIPTIONAL ACTIVATOR DOMAIN"/>
    <property type="match status" value="1"/>
</dbReference>
<dbReference type="SUPFAM" id="SSF52540">
    <property type="entry name" value="P-loop containing nucleoside triphosphate hydrolases"/>
    <property type="match status" value="1"/>
</dbReference>
<dbReference type="AlphaFoldDB" id="A0A1B2HRH1"/>
<evidence type="ECO:0000313" key="5">
    <source>
        <dbReference type="EMBL" id="ANZ40340.1"/>
    </source>
</evidence>
<feature type="region of interest" description="Disordered" evidence="3">
    <location>
        <begin position="133"/>
        <end position="287"/>
    </location>
</feature>
<dbReference type="InterPro" id="IPR041664">
    <property type="entry name" value="AAA_16"/>
</dbReference>
<dbReference type="STRING" id="1586287.BBK82_34240"/>
<dbReference type="GO" id="GO:0005524">
    <property type="term" value="F:ATP binding"/>
    <property type="evidence" value="ECO:0007669"/>
    <property type="project" value="UniProtKB-KW"/>
</dbReference>
<gene>
    <name evidence="5" type="ORF">BBK82_34240</name>
</gene>
<evidence type="ECO:0000313" key="6">
    <source>
        <dbReference type="Proteomes" id="UP000093053"/>
    </source>
</evidence>
<reference evidence="5 6" key="1">
    <citation type="submission" date="2016-07" db="EMBL/GenBank/DDBJ databases">
        <title>Complete genome sequence of the Lentzea guizhouensis DHS C013.</title>
        <authorList>
            <person name="Cao C."/>
        </authorList>
    </citation>
    <scope>NUCLEOTIDE SEQUENCE [LARGE SCALE GENOMIC DNA]</scope>
    <source>
        <strain evidence="5 6">DHS C013</strain>
    </source>
</reference>
<sequence length="453" mass="46466">MSTVTTSGRRHEEHRVDELVRAARAGRGGALVITGEAGIGKSTLLAHAVRAASGFQVLRATGAEFERELPYAGLHQLCVPVLDHLAELPAQRRDALRIAFGLVGGTPQPLQVGLAVLDLVTAASGGGRCCAWSTTRSGWTRPRPGRWPSSPAGSARTRSRCWSRSGNRSGVERAGAVERRRTSGWQPGGETTGPQQSSGGGTSGQKPASDTTGSHRQNVGGTGGPKLVSETSGPQQPSGVGTSGQEPVGESTGLQRHSVGGTSGPKPVSQTTGSRAGGGTSGPKPVSEMAGLERLTIRGLNDQDAKALLAARHPFPLDDRVRDRIIAEAGGNPLALLELPLAGGFAVSSVPSRIEDEFQARLAGLSDGARLLLTIAGADPTGDPALLWPAATTLGVDVPAASGEAAGTGLVEFGARIRFCHPLARSAVYRAAPDGVRRSAHRAGGGHRPAHGS</sequence>
<dbReference type="GO" id="GO:0004016">
    <property type="term" value="F:adenylate cyclase activity"/>
    <property type="evidence" value="ECO:0007669"/>
    <property type="project" value="TreeGrafter"/>
</dbReference>
<evidence type="ECO:0000259" key="4">
    <source>
        <dbReference type="Pfam" id="PF13191"/>
    </source>
</evidence>
<keyword evidence="6" id="KW-1185">Reference proteome</keyword>
<dbReference type="RefSeq" id="WP_065918679.1">
    <property type="nucleotide sequence ID" value="NZ_CP016793.1"/>
</dbReference>
<dbReference type="PANTHER" id="PTHR16305">
    <property type="entry name" value="TESTICULAR SOLUBLE ADENYLYL CYCLASE"/>
    <property type="match status" value="1"/>
</dbReference>
<keyword evidence="2" id="KW-0067">ATP-binding</keyword>
<accession>A0A1B2HRH1</accession>
<proteinExistence type="predicted"/>
<feature type="compositionally biased region" description="Polar residues" evidence="3">
    <location>
        <begin position="206"/>
        <end position="219"/>
    </location>
</feature>
<feature type="compositionally biased region" description="Polar residues" evidence="3">
    <location>
        <begin position="229"/>
        <end position="245"/>
    </location>
</feature>
<organism evidence="5 6">
    <name type="scientific">Lentzea guizhouensis</name>
    <dbReference type="NCBI Taxonomy" id="1586287"/>
    <lineage>
        <taxon>Bacteria</taxon>
        <taxon>Bacillati</taxon>
        <taxon>Actinomycetota</taxon>
        <taxon>Actinomycetes</taxon>
        <taxon>Pseudonocardiales</taxon>
        <taxon>Pseudonocardiaceae</taxon>
        <taxon>Lentzea</taxon>
    </lineage>
</organism>
<evidence type="ECO:0000256" key="3">
    <source>
        <dbReference type="SAM" id="MobiDB-lite"/>
    </source>
</evidence>
<dbReference type="InterPro" id="IPR027417">
    <property type="entry name" value="P-loop_NTPase"/>
</dbReference>
<keyword evidence="1" id="KW-0547">Nucleotide-binding</keyword>
<dbReference type="GO" id="GO:0005737">
    <property type="term" value="C:cytoplasm"/>
    <property type="evidence" value="ECO:0007669"/>
    <property type="project" value="TreeGrafter"/>
</dbReference>
<dbReference type="Pfam" id="PF13191">
    <property type="entry name" value="AAA_16"/>
    <property type="match status" value="1"/>
</dbReference>
<protein>
    <recommendedName>
        <fullName evidence="4">Orc1-like AAA ATPase domain-containing protein</fullName>
    </recommendedName>
</protein>
<evidence type="ECO:0000256" key="1">
    <source>
        <dbReference type="ARBA" id="ARBA00022741"/>
    </source>
</evidence>
<evidence type="ECO:0000256" key="2">
    <source>
        <dbReference type="ARBA" id="ARBA00022840"/>
    </source>
</evidence>
<dbReference type="KEGG" id="led:BBK82_34240"/>
<feature type="domain" description="Orc1-like AAA ATPase" evidence="4">
    <location>
        <begin position="8"/>
        <end position="92"/>
    </location>
</feature>
<name>A0A1B2HRH1_9PSEU</name>
<dbReference type="Proteomes" id="UP000093053">
    <property type="component" value="Chromosome"/>
</dbReference>
<dbReference type="EMBL" id="CP016793">
    <property type="protein sequence ID" value="ANZ40340.1"/>
    <property type="molecule type" value="Genomic_DNA"/>
</dbReference>